<evidence type="ECO:0000313" key="2">
    <source>
        <dbReference type="EMBL" id="SDG17450.1"/>
    </source>
</evidence>
<evidence type="ECO:0000256" key="1">
    <source>
        <dbReference type="SAM" id="MobiDB-lite"/>
    </source>
</evidence>
<sequence>MKRRMLLAGAGWLVAVVAATSGGIAVVGLVGEGLTGQSGMAMSADQIRAELATSTPAAAVVPPSAAAPSPTATPAAPSDPASAGSPPSTSPDQRGNQRAISTRGGSFVAQCAGGLVTLRSLFPHQGFHLDDDPRGPARSVQVEFESYDLDVKVTVACDADGRPKHSVEHDREYDSD</sequence>
<reference evidence="2 3" key="1">
    <citation type="submission" date="2016-10" db="EMBL/GenBank/DDBJ databases">
        <authorList>
            <person name="de Groot N.N."/>
        </authorList>
    </citation>
    <scope>NUCLEOTIDE SEQUENCE [LARGE SCALE GENOMIC DNA]</scope>
    <source>
        <strain evidence="2 3">CPCC 201354</strain>
    </source>
</reference>
<feature type="compositionally biased region" description="Low complexity" evidence="1">
    <location>
        <begin position="60"/>
        <end position="91"/>
    </location>
</feature>
<evidence type="ECO:0008006" key="4">
    <source>
        <dbReference type="Google" id="ProtNLM"/>
    </source>
</evidence>
<evidence type="ECO:0000313" key="3">
    <source>
        <dbReference type="Proteomes" id="UP000198923"/>
    </source>
</evidence>
<dbReference type="AlphaFoldDB" id="A0A1G7S5J6"/>
<name>A0A1G7S5J6_9ACTN</name>
<dbReference type="Proteomes" id="UP000198923">
    <property type="component" value="Unassembled WGS sequence"/>
</dbReference>
<gene>
    <name evidence="2" type="ORF">SAMN05421505_102149</name>
</gene>
<accession>A0A1G7S5J6</accession>
<dbReference type="EMBL" id="FNCN01000002">
    <property type="protein sequence ID" value="SDG17450.1"/>
    <property type="molecule type" value="Genomic_DNA"/>
</dbReference>
<feature type="region of interest" description="Disordered" evidence="1">
    <location>
        <begin position="60"/>
        <end position="99"/>
    </location>
</feature>
<keyword evidence="3" id="KW-1185">Reference proteome</keyword>
<proteinExistence type="predicted"/>
<organism evidence="2 3">
    <name type="scientific">Sinosporangium album</name>
    <dbReference type="NCBI Taxonomy" id="504805"/>
    <lineage>
        <taxon>Bacteria</taxon>
        <taxon>Bacillati</taxon>
        <taxon>Actinomycetota</taxon>
        <taxon>Actinomycetes</taxon>
        <taxon>Streptosporangiales</taxon>
        <taxon>Streptosporangiaceae</taxon>
        <taxon>Sinosporangium</taxon>
    </lineage>
</organism>
<dbReference type="STRING" id="504805.SAMN05421505_102149"/>
<dbReference type="OrthoDB" id="3782348at2"/>
<protein>
    <recommendedName>
        <fullName evidence="4">Septum formation initiator</fullName>
    </recommendedName>
</protein>
<dbReference type="RefSeq" id="WP_143020087.1">
    <property type="nucleotide sequence ID" value="NZ_FNCN01000002.1"/>
</dbReference>